<keyword evidence="1" id="KW-0812">Transmembrane</keyword>
<organism evidence="3 5">
    <name type="scientific">Fluoribacter gormanii</name>
    <dbReference type="NCBI Taxonomy" id="464"/>
    <lineage>
        <taxon>Bacteria</taxon>
        <taxon>Pseudomonadati</taxon>
        <taxon>Pseudomonadota</taxon>
        <taxon>Gammaproteobacteria</taxon>
        <taxon>Legionellales</taxon>
        <taxon>Legionellaceae</taxon>
        <taxon>Fluoribacter</taxon>
    </lineage>
</organism>
<accession>A0A377GI09</accession>
<dbReference type="STRING" id="464.Lgor_1417"/>
<dbReference type="RefSeq" id="WP_058467910.1">
    <property type="nucleotide sequence ID" value="NZ_CAAAIX010000006.1"/>
</dbReference>
<keyword evidence="4" id="KW-1185">Reference proteome</keyword>
<evidence type="ECO:0000313" key="3">
    <source>
        <dbReference type="EMBL" id="STO24460.1"/>
    </source>
</evidence>
<evidence type="ECO:0000313" key="4">
    <source>
        <dbReference type="Proteomes" id="UP000186808"/>
    </source>
</evidence>
<dbReference type="OrthoDB" id="5638166at2"/>
<protein>
    <submittedName>
        <fullName evidence="3">Uncharacterized protein</fullName>
    </submittedName>
</protein>
<keyword evidence="1" id="KW-0472">Membrane</keyword>
<evidence type="ECO:0000313" key="5">
    <source>
        <dbReference type="Proteomes" id="UP000254374"/>
    </source>
</evidence>
<feature type="transmembrane region" description="Helical" evidence="1">
    <location>
        <begin position="61"/>
        <end position="94"/>
    </location>
</feature>
<dbReference type="EMBL" id="FTNL01000001">
    <property type="protein sequence ID" value="SIQ49036.1"/>
    <property type="molecule type" value="Genomic_DNA"/>
</dbReference>
<dbReference type="Proteomes" id="UP000186808">
    <property type="component" value="Unassembled WGS sequence"/>
</dbReference>
<reference evidence="3 5" key="2">
    <citation type="submission" date="2018-06" db="EMBL/GenBank/DDBJ databases">
        <authorList>
            <consortium name="Pathogen Informatics"/>
            <person name="Doyle S."/>
        </authorList>
    </citation>
    <scope>NUCLEOTIDE SEQUENCE [LARGE SCALE GENOMIC DNA]</scope>
    <source>
        <strain evidence="3 5">NCTC11401</strain>
    </source>
</reference>
<keyword evidence="1" id="KW-1133">Transmembrane helix</keyword>
<dbReference type="EMBL" id="UGGV01000001">
    <property type="protein sequence ID" value="STO24460.1"/>
    <property type="molecule type" value="Genomic_DNA"/>
</dbReference>
<evidence type="ECO:0000256" key="1">
    <source>
        <dbReference type="SAM" id="Phobius"/>
    </source>
</evidence>
<gene>
    <name evidence="3" type="ORF">NCTC11401_01272</name>
    <name evidence="2" type="ORF">SAMN05421777_101147</name>
</gene>
<proteinExistence type="predicted"/>
<dbReference type="Proteomes" id="UP000254374">
    <property type="component" value="Unassembled WGS sequence"/>
</dbReference>
<name>A0A377GI09_9GAMM</name>
<dbReference type="AlphaFoldDB" id="A0A377GI09"/>
<sequence>MLNLIGWDEISEILDLKNEAGDENYFTGIIERTVSTYRERPGFFTPYRDGQEFAGQLLAPIWYPLISTLGTAFMAFTAIVAACYFVGFMLLGLLSIVMMSAEYRNTALEGVTNSLALTGLTLLGTTAGLLLTLLSIPHSIISLGTRLTATAVSATTDGCDDNYQFSY</sequence>
<reference evidence="2 4" key="1">
    <citation type="submission" date="2017-01" db="EMBL/GenBank/DDBJ databases">
        <authorList>
            <person name="Varghese N."/>
            <person name="Submissions S."/>
        </authorList>
    </citation>
    <scope>NUCLEOTIDE SEQUENCE [LARGE SCALE GENOMIC DNA]</scope>
    <source>
        <strain evidence="2 4">ATCC 33342</strain>
    </source>
</reference>
<evidence type="ECO:0000313" key="2">
    <source>
        <dbReference type="EMBL" id="SIQ49036.1"/>
    </source>
</evidence>
<feature type="transmembrane region" description="Helical" evidence="1">
    <location>
        <begin position="115"/>
        <end position="136"/>
    </location>
</feature>